<keyword evidence="1" id="KW-1133">Transmembrane helix</keyword>
<feature type="transmembrane region" description="Helical" evidence="1">
    <location>
        <begin position="287"/>
        <end position="305"/>
    </location>
</feature>
<protein>
    <submittedName>
        <fullName evidence="2">Uncharacterized protein</fullName>
    </submittedName>
</protein>
<keyword evidence="1" id="KW-0472">Membrane</keyword>
<dbReference type="Proteomes" id="UP000241769">
    <property type="component" value="Unassembled WGS sequence"/>
</dbReference>
<evidence type="ECO:0000313" key="3">
    <source>
        <dbReference type="Proteomes" id="UP000241769"/>
    </source>
</evidence>
<name>A0A2P6MWL6_9EUKA</name>
<keyword evidence="3" id="KW-1185">Reference proteome</keyword>
<dbReference type="InParanoid" id="A0A2P6MWL6"/>
<reference evidence="2 3" key="1">
    <citation type="journal article" date="2018" name="Genome Biol. Evol.">
        <title>Multiple Roots of Fruiting Body Formation in Amoebozoa.</title>
        <authorList>
            <person name="Hillmann F."/>
            <person name="Forbes G."/>
            <person name="Novohradska S."/>
            <person name="Ferling I."/>
            <person name="Riege K."/>
            <person name="Groth M."/>
            <person name="Westermann M."/>
            <person name="Marz M."/>
            <person name="Spaller T."/>
            <person name="Winckler T."/>
            <person name="Schaap P."/>
            <person name="Glockner G."/>
        </authorList>
    </citation>
    <scope>NUCLEOTIDE SEQUENCE [LARGE SCALE GENOMIC DNA]</scope>
    <source>
        <strain evidence="2 3">Jena</strain>
    </source>
</reference>
<proteinExistence type="predicted"/>
<comment type="caution">
    <text evidence="2">The sequence shown here is derived from an EMBL/GenBank/DDBJ whole genome shotgun (WGS) entry which is preliminary data.</text>
</comment>
<gene>
    <name evidence="2" type="ORF">PROFUN_01789</name>
</gene>
<sequence>MDPRQSRDVLLQISSEVRNPEMRSPETLPPIGELIWNGYSTALTVDTESHLSRLINRSMSVGVLFARVAVVEFLTLQRIVCVIELEITALIVETTHPEPTVFVCGSLARFQLWFNPKEKLSRRSVGGIRFFSISRYHSHGMNVTSGNWTMTGGDVEVRLTISQQDPDAASWNRDKGESLITHNHGQPHIISDGSENARVCVGGCGTQLVVVLCLCRFFAVIRSERSLYFLVEAWSGPLSTKQLLRPLECSSGLSLFRRHHLCVVAALNGAFVVETIFFLWPSGGRCLWWILCFWWVLVEVLRRMWRYQSEPLWNYHQWILNKIFLRSRVFLIDQLLVLCRLGELVQDFIDIYVGCRGSRRCASNIQES</sequence>
<evidence type="ECO:0000313" key="2">
    <source>
        <dbReference type="EMBL" id="PRP76073.1"/>
    </source>
</evidence>
<dbReference type="AlphaFoldDB" id="A0A2P6MWL6"/>
<evidence type="ECO:0000256" key="1">
    <source>
        <dbReference type="SAM" id="Phobius"/>
    </source>
</evidence>
<keyword evidence="1" id="KW-0812">Transmembrane</keyword>
<organism evidence="2 3">
    <name type="scientific">Planoprotostelium fungivorum</name>
    <dbReference type="NCBI Taxonomy" id="1890364"/>
    <lineage>
        <taxon>Eukaryota</taxon>
        <taxon>Amoebozoa</taxon>
        <taxon>Evosea</taxon>
        <taxon>Variosea</taxon>
        <taxon>Cavosteliida</taxon>
        <taxon>Cavosteliaceae</taxon>
        <taxon>Planoprotostelium</taxon>
    </lineage>
</organism>
<accession>A0A2P6MWL6</accession>
<dbReference type="EMBL" id="MDYQ01000353">
    <property type="protein sequence ID" value="PRP76073.1"/>
    <property type="molecule type" value="Genomic_DNA"/>
</dbReference>